<name>A0A7S2DRX6_9STRA</name>
<dbReference type="InterPro" id="IPR027921">
    <property type="entry name" value="NOPCHAP1"/>
</dbReference>
<dbReference type="EMBL" id="HBGS01048263">
    <property type="protein sequence ID" value="CAD9462611.1"/>
    <property type="molecule type" value="Transcribed_RNA"/>
</dbReference>
<feature type="region of interest" description="Disordered" evidence="1">
    <location>
        <begin position="84"/>
        <end position="108"/>
    </location>
</feature>
<protein>
    <submittedName>
        <fullName evidence="2">Uncharacterized protein</fullName>
    </submittedName>
</protein>
<sequence>MESTDIKAGVLDRIKLFLPKIAEANENLCHADQSIQLDADLKESDQAGDIKDTLETETSEEGSTSPMIQMEVAIGVLDDTVINHLENGSEDELDETDEQNTSSKRPIEIGDIIESVKIRKR</sequence>
<dbReference type="AlphaFoldDB" id="A0A7S2DRX6"/>
<feature type="region of interest" description="Disordered" evidence="1">
    <location>
        <begin position="40"/>
        <end position="66"/>
    </location>
</feature>
<reference evidence="2" key="1">
    <citation type="submission" date="2021-01" db="EMBL/GenBank/DDBJ databases">
        <authorList>
            <person name="Corre E."/>
            <person name="Pelletier E."/>
            <person name="Niang G."/>
            <person name="Scheremetjew M."/>
            <person name="Finn R."/>
            <person name="Kale V."/>
            <person name="Holt S."/>
            <person name="Cochrane G."/>
            <person name="Meng A."/>
            <person name="Brown T."/>
            <person name="Cohen L."/>
        </authorList>
    </citation>
    <scope>NUCLEOTIDE SEQUENCE</scope>
    <source>
        <strain evidence="2">CCMP1381</strain>
    </source>
</reference>
<organism evidence="2">
    <name type="scientific">Octactis speculum</name>
    <dbReference type="NCBI Taxonomy" id="3111310"/>
    <lineage>
        <taxon>Eukaryota</taxon>
        <taxon>Sar</taxon>
        <taxon>Stramenopiles</taxon>
        <taxon>Ochrophyta</taxon>
        <taxon>Dictyochophyceae</taxon>
        <taxon>Dictyochales</taxon>
        <taxon>Dictyochaceae</taxon>
        <taxon>Octactis</taxon>
    </lineage>
</organism>
<gene>
    <name evidence="2" type="ORF">DSPE1174_LOCUS25100</name>
</gene>
<evidence type="ECO:0000313" key="2">
    <source>
        <dbReference type="EMBL" id="CAD9462611.1"/>
    </source>
</evidence>
<feature type="compositionally biased region" description="Basic and acidic residues" evidence="1">
    <location>
        <begin position="40"/>
        <end position="54"/>
    </location>
</feature>
<feature type="compositionally biased region" description="Acidic residues" evidence="1">
    <location>
        <begin position="88"/>
        <end position="98"/>
    </location>
</feature>
<dbReference type="GO" id="GO:0000492">
    <property type="term" value="P:box C/D snoRNP assembly"/>
    <property type="evidence" value="ECO:0007669"/>
    <property type="project" value="InterPro"/>
</dbReference>
<evidence type="ECO:0000256" key="1">
    <source>
        <dbReference type="SAM" id="MobiDB-lite"/>
    </source>
</evidence>
<dbReference type="Pfam" id="PF15370">
    <property type="entry name" value="NOPCHAP1"/>
    <property type="match status" value="1"/>
</dbReference>
<accession>A0A7S2DRX6</accession>
<proteinExistence type="predicted"/>